<dbReference type="Proteomes" id="UP000067444">
    <property type="component" value="Chromosome"/>
</dbReference>
<dbReference type="EC" id="2.1.1.235" evidence="1"/>
<organism evidence="1 2">
    <name type="scientific">Octadecabacter temperatus</name>
    <dbReference type="NCBI Taxonomy" id="1458307"/>
    <lineage>
        <taxon>Bacteria</taxon>
        <taxon>Pseudomonadati</taxon>
        <taxon>Pseudomonadota</taxon>
        <taxon>Alphaproteobacteria</taxon>
        <taxon>Rhodobacterales</taxon>
        <taxon>Roseobacteraceae</taxon>
        <taxon>Octadecabacter</taxon>
    </lineage>
</organism>
<keyword evidence="2" id="KW-1185">Reference proteome</keyword>
<dbReference type="InterPro" id="IPR029063">
    <property type="entry name" value="SAM-dependent_MTases_sf"/>
</dbReference>
<dbReference type="InterPro" id="IPR041698">
    <property type="entry name" value="Methyltransf_25"/>
</dbReference>
<evidence type="ECO:0000313" key="1">
    <source>
        <dbReference type="EMBL" id="AKS45239.1"/>
    </source>
</evidence>
<name>A0A0K0Y2S6_9RHOB</name>
<dbReference type="EMBL" id="CP012160">
    <property type="protein sequence ID" value="AKS45239.1"/>
    <property type="molecule type" value="Genomic_DNA"/>
</dbReference>
<dbReference type="CDD" id="cd02440">
    <property type="entry name" value="AdoMet_MTases"/>
    <property type="match status" value="1"/>
</dbReference>
<accession>A0A0K0Y2S6</accession>
<dbReference type="Gene3D" id="3.40.50.150">
    <property type="entry name" value="Vaccinia Virus protein VP39"/>
    <property type="match status" value="1"/>
</dbReference>
<dbReference type="OrthoDB" id="9804312at2"/>
<reference evidence="1 2" key="1">
    <citation type="journal article" date="2015" name="Genome Announc.">
        <title>Closed Genome Sequence of Octadecabacter temperatus SB1, the First Mesophilic Species of the Genus Octadecabacter.</title>
        <authorList>
            <person name="Voget S."/>
            <person name="Billerbeck S."/>
            <person name="Simon M."/>
            <person name="Daniel R."/>
        </authorList>
    </citation>
    <scope>NUCLEOTIDE SEQUENCE [LARGE SCALE GENOMIC DNA]</scope>
    <source>
        <strain evidence="1 2">SB1</strain>
    </source>
</reference>
<dbReference type="GO" id="GO:0008168">
    <property type="term" value="F:methyltransferase activity"/>
    <property type="evidence" value="ECO:0007669"/>
    <property type="project" value="UniProtKB-KW"/>
</dbReference>
<evidence type="ECO:0000313" key="2">
    <source>
        <dbReference type="Proteomes" id="UP000067444"/>
    </source>
</evidence>
<keyword evidence="1" id="KW-0489">Methyltransferase</keyword>
<dbReference type="STRING" id="1458307.OSB_06780"/>
<dbReference type="SUPFAM" id="SSF53335">
    <property type="entry name" value="S-adenosyl-L-methionine-dependent methyltransferases"/>
    <property type="match status" value="1"/>
</dbReference>
<sequence>MTHDGIFDTKVAATYDQDHGGTDTALVRKTVTCLEALAGDGPVLEFAIGTGRIALPLAARGIEVHGIELSGAMVDVMRKKETGNPLPVAIGDMTTTQIGGQFSLVALVFNTLDNLTTQAQQVACFQNAAHHLLDGGLFVVETLVPPLQRLPFGETKLVFACDETHFGVDEFDIVTQTYASHHVWMDGENHEHVTVPFRYAWPSEMDLMAQLAGMTLQHRWANWDQDPFDRTCRSHISVWKKS</sequence>
<keyword evidence="1" id="KW-0808">Transferase</keyword>
<dbReference type="AlphaFoldDB" id="A0A0K0Y2S6"/>
<dbReference type="PATRIC" id="fig|1458307.3.peg.686"/>
<dbReference type="RefSeq" id="WP_049833653.1">
    <property type="nucleotide sequence ID" value="NZ_CP012160.1"/>
</dbReference>
<dbReference type="KEGG" id="otm:OSB_06780"/>
<dbReference type="GO" id="GO:0032259">
    <property type="term" value="P:methylation"/>
    <property type="evidence" value="ECO:0007669"/>
    <property type="project" value="UniProtKB-KW"/>
</dbReference>
<proteinExistence type="predicted"/>
<gene>
    <name evidence="1" type="primary">tylM1</name>
    <name evidence="1" type="ORF">OSB_06780</name>
</gene>
<dbReference type="Pfam" id="PF13649">
    <property type="entry name" value="Methyltransf_25"/>
    <property type="match status" value="1"/>
</dbReference>
<protein>
    <submittedName>
        <fullName evidence="1">dTDP-3-amino-3,6-dideoxy-alpha-D-glucopyranose N,N-dimethyltransferase</fullName>
        <ecNumber evidence="1">2.1.1.235</ecNumber>
    </submittedName>
</protein>